<dbReference type="InterPro" id="IPR011006">
    <property type="entry name" value="CheY-like_superfamily"/>
</dbReference>
<dbReference type="EMBL" id="CP007201">
    <property type="protein sequence ID" value="AHJ14210.1"/>
    <property type="molecule type" value="Genomic_DNA"/>
</dbReference>
<protein>
    <submittedName>
        <fullName evidence="10">DNA-binding response regulator</fullName>
    </submittedName>
</protein>
<dbReference type="Pfam" id="PF00486">
    <property type="entry name" value="Trans_reg_C"/>
    <property type="match status" value="1"/>
</dbReference>
<dbReference type="SMART" id="SM00862">
    <property type="entry name" value="Trans_reg_C"/>
    <property type="match status" value="1"/>
</dbReference>
<keyword evidence="3" id="KW-0805">Transcription regulation</keyword>
<keyword evidence="1 6" id="KW-0597">Phosphoprotein</keyword>
<dbReference type="SUPFAM" id="SSF52172">
    <property type="entry name" value="CheY-like"/>
    <property type="match status" value="1"/>
</dbReference>
<gene>
    <name evidence="10" type="ORF">SMUL_2974</name>
</gene>
<evidence type="ECO:0000313" key="10">
    <source>
        <dbReference type="EMBL" id="AHJ14210.1"/>
    </source>
</evidence>
<accession>A0AA86ANP4</accession>
<proteinExistence type="predicted"/>
<evidence type="ECO:0000259" key="8">
    <source>
        <dbReference type="PROSITE" id="PS50110"/>
    </source>
</evidence>
<dbReference type="InterPro" id="IPR036388">
    <property type="entry name" value="WH-like_DNA-bd_sf"/>
</dbReference>
<dbReference type="PANTHER" id="PTHR48111">
    <property type="entry name" value="REGULATOR OF RPOS"/>
    <property type="match status" value="1"/>
</dbReference>
<dbReference type="PANTHER" id="PTHR48111:SF1">
    <property type="entry name" value="TWO-COMPONENT RESPONSE REGULATOR ORR33"/>
    <property type="match status" value="1"/>
</dbReference>
<dbReference type="Pfam" id="PF00072">
    <property type="entry name" value="Response_reg"/>
    <property type="match status" value="1"/>
</dbReference>
<dbReference type="RefSeq" id="WP_025346036.1">
    <property type="nucleotide sequence ID" value="NZ_CP007201.1"/>
</dbReference>
<feature type="domain" description="Response regulatory" evidence="8">
    <location>
        <begin position="17"/>
        <end position="131"/>
    </location>
</feature>
<dbReference type="GO" id="GO:0006355">
    <property type="term" value="P:regulation of DNA-templated transcription"/>
    <property type="evidence" value="ECO:0007669"/>
    <property type="project" value="InterPro"/>
</dbReference>
<dbReference type="GO" id="GO:0000156">
    <property type="term" value="F:phosphorelay response regulator activity"/>
    <property type="evidence" value="ECO:0007669"/>
    <property type="project" value="TreeGrafter"/>
</dbReference>
<dbReference type="KEGG" id="smul:SMUL_2974"/>
<evidence type="ECO:0000256" key="6">
    <source>
        <dbReference type="PROSITE-ProRule" id="PRU00169"/>
    </source>
</evidence>
<evidence type="ECO:0000259" key="9">
    <source>
        <dbReference type="PROSITE" id="PS51755"/>
    </source>
</evidence>
<dbReference type="InterPro" id="IPR001867">
    <property type="entry name" value="OmpR/PhoB-type_DNA-bd"/>
</dbReference>
<dbReference type="SMART" id="SM00448">
    <property type="entry name" value="REC"/>
    <property type="match status" value="1"/>
</dbReference>
<dbReference type="PROSITE" id="PS51755">
    <property type="entry name" value="OMPR_PHOB"/>
    <property type="match status" value="1"/>
</dbReference>
<dbReference type="PROSITE" id="PS50110">
    <property type="entry name" value="RESPONSE_REGULATORY"/>
    <property type="match status" value="1"/>
</dbReference>
<feature type="domain" description="OmpR/PhoB-type" evidence="9">
    <location>
        <begin position="141"/>
        <end position="234"/>
    </location>
</feature>
<sequence>MDAQALSSLIEICQNKKILYAEDDMDVRMQTCKMLELYFKEIVVVENGLDGFFRFEHEPFDLIFTDINMPKMDGLIMIQKIRKINPTIPIVIFSAYDNTEYFLKTIQQGVSGYILKPFVFNDIIEILQKIMQTHFSAHAVHKNALIDGFYWDTKTQTLCHHQSVVKLSKHEIALFELLTSSKQRIFCSEEIENTVFDDDISNNKRVRNLLSRLRHKVGCDLVQSVYAQGYKLKWQYH</sequence>
<evidence type="ECO:0000256" key="5">
    <source>
        <dbReference type="ARBA" id="ARBA00023163"/>
    </source>
</evidence>
<feature type="modified residue" description="4-aspartylphosphate" evidence="6">
    <location>
        <position position="66"/>
    </location>
</feature>
<dbReference type="Gene3D" id="3.40.50.2300">
    <property type="match status" value="1"/>
</dbReference>
<dbReference type="CDD" id="cd17536">
    <property type="entry name" value="REC_YesN-like"/>
    <property type="match status" value="1"/>
</dbReference>
<evidence type="ECO:0000256" key="2">
    <source>
        <dbReference type="ARBA" id="ARBA00023012"/>
    </source>
</evidence>
<evidence type="ECO:0000256" key="1">
    <source>
        <dbReference type="ARBA" id="ARBA00022553"/>
    </source>
</evidence>
<dbReference type="InterPro" id="IPR001789">
    <property type="entry name" value="Sig_transdc_resp-reg_receiver"/>
</dbReference>
<evidence type="ECO:0000256" key="4">
    <source>
        <dbReference type="ARBA" id="ARBA00023125"/>
    </source>
</evidence>
<evidence type="ECO:0000313" key="11">
    <source>
        <dbReference type="Proteomes" id="UP000019322"/>
    </source>
</evidence>
<dbReference type="GO" id="GO:0000976">
    <property type="term" value="F:transcription cis-regulatory region binding"/>
    <property type="evidence" value="ECO:0007669"/>
    <property type="project" value="TreeGrafter"/>
</dbReference>
<dbReference type="GO" id="GO:0032993">
    <property type="term" value="C:protein-DNA complex"/>
    <property type="evidence" value="ECO:0007669"/>
    <property type="project" value="TreeGrafter"/>
</dbReference>
<organism evidence="10 11">
    <name type="scientific">Sulfurospirillum multivorans (strain DM 12446 / JCM 15788 / NBRC 109480)</name>
    <dbReference type="NCBI Taxonomy" id="1150621"/>
    <lineage>
        <taxon>Bacteria</taxon>
        <taxon>Pseudomonadati</taxon>
        <taxon>Campylobacterota</taxon>
        <taxon>Epsilonproteobacteria</taxon>
        <taxon>Campylobacterales</taxon>
        <taxon>Sulfurospirillaceae</taxon>
        <taxon>Sulfurospirillum</taxon>
    </lineage>
</organism>
<feature type="DNA-binding region" description="OmpR/PhoB-type" evidence="7">
    <location>
        <begin position="141"/>
        <end position="234"/>
    </location>
</feature>
<dbReference type="InterPro" id="IPR039420">
    <property type="entry name" value="WalR-like"/>
</dbReference>
<dbReference type="Proteomes" id="UP000019322">
    <property type="component" value="Chromosome"/>
</dbReference>
<evidence type="ECO:0000256" key="7">
    <source>
        <dbReference type="PROSITE-ProRule" id="PRU01091"/>
    </source>
</evidence>
<keyword evidence="2" id="KW-0902">Two-component regulatory system</keyword>
<dbReference type="AlphaFoldDB" id="A0AA86ANP4"/>
<dbReference type="Gene3D" id="1.10.10.10">
    <property type="entry name" value="Winged helix-like DNA-binding domain superfamily/Winged helix DNA-binding domain"/>
    <property type="match status" value="1"/>
</dbReference>
<keyword evidence="5" id="KW-0804">Transcription</keyword>
<keyword evidence="4 7" id="KW-0238">DNA-binding</keyword>
<dbReference type="GO" id="GO:0005829">
    <property type="term" value="C:cytosol"/>
    <property type="evidence" value="ECO:0007669"/>
    <property type="project" value="TreeGrafter"/>
</dbReference>
<reference evidence="10 11" key="1">
    <citation type="journal article" date="2014" name="Environ. Microbiol.">
        <title>Insights into organohalide respiration and the versatile catabolism of Sulfurospirillum multivorans gained from comparative genomics and physiological studies.</title>
        <authorList>
            <person name="Goris T."/>
            <person name="Schubert T."/>
            <person name="Gadkari J."/>
            <person name="Wubet T."/>
            <person name="Tarkka M."/>
            <person name="Buscot F."/>
            <person name="Adrian L."/>
            <person name="Diekert G."/>
        </authorList>
    </citation>
    <scope>NUCLEOTIDE SEQUENCE [LARGE SCALE GENOMIC DNA]</scope>
    <source>
        <strain evidence="11">DM 12446 / JCM 15788 / NBRC 109480</strain>
    </source>
</reference>
<evidence type="ECO:0000256" key="3">
    <source>
        <dbReference type="ARBA" id="ARBA00023015"/>
    </source>
</evidence>
<name>A0AA86ANP4_SULMK</name>